<comment type="caution">
    <text evidence="3">The sequence shown here is derived from an EMBL/GenBank/DDBJ whole genome shotgun (WGS) entry which is preliminary data.</text>
</comment>
<feature type="compositionally biased region" description="Basic and acidic residues" evidence="1">
    <location>
        <begin position="1"/>
        <end position="12"/>
    </location>
</feature>
<dbReference type="RefSeq" id="WP_006054262.1">
    <property type="nucleotide sequence ID" value="NZ_RZHH01000002.1"/>
</dbReference>
<dbReference type="GeneID" id="9993272"/>
<keyword evidence="2" id="KW-1133">Transmembrane helix</keyword>
<dbReference type="AlphaFoldDB" id="A0A482TFK1"/>
<organism evidence="3 4">
    <name type="scientific">Halogeometricum borinquense</name>
    <dbReference type="NCBI Taxonomy" id="60847"/>
    <lineage>
        <taxon>Archaea</taxon>
        <taxon>Methanobacteriati</taxon>
        <taxon>Methanobacteriota</taxon>
        <taxon>Stenosarchaea group</taxon>
        <taxon>Halobacteria</taxon>
        <taxon>Halobacteriales</taxon>
        <taxon>Haloferacaceae</taxon>
        <taxon>Halogeometricum</taxon>
    </lineage>
</organism>
<protein>
    <submittedName>
        <fullName evidence="3">DUF2270 domain-containing protein</fullName>
    </submittedName>
</protein>
<evidence type="ECO:0000313" key="4">
    <source>
        <dbReference type="Proteomes" id="UP000294028"/>
    </source>
</evidence>
<gene>
    <name evidence="3" type="ORF">ELS19_08430</name>
</gene>
<dbReference type="Proteomes" id="UP000294028">
    <property type="component" value="Unassembled WGS sequence"/>
</dbReference>
<keyword evidence="2" id="KW-0812">Transmembrane</keyword>
<dbReference type="EMBL" id="RZHH01000002">
    <property type="protein sequence ID" value="RYJ13988.1"/>
    <property type="molecule type" value="Genomic_DNA"/>
</dbReference>
<evidence type="ECO:0000256" key="2">
    <source>
        <dbReference type="SAM" id="Phobius"/>
    </source>
</evidence>
<evidence type="ECO:0000313" key="3">
    <source>
        <dbReference type="EMBL" id="RYJ13988.1"/>
    </source>
</evidence>
<dbReference type="InterPro" id="IPR014470">
    <property type="entry name" value="UCP01500"/>
</dbReference>
<dbReference type="OMA" id="TSWRDRI"/>
<proteinExistence type="predicted"/>
<feature type="transmembrane region" description="Helical" evidence="2">
    <location>
        <begin position="194"/>
        <end position="215"/>
    </location>
</feature>
<feature type="transmembrane region" description="Helical" evidence="2">
    <location>
        <begin position="79"/>
        <end position="97"/>
    </location>
</feature>
<accession>A0A482TFK1</accession>
<dbReference type="PIRSF" id="PIRSF015000">
    <property type="entry name" value="UCP01500"/>
    <property type="match status" value="1"/>
</dbReference>
<feature type="transmembrane region" description="Helical" evidence="2">
    <location>
        <begin position="161"/>
        <end position="182"/>
    </location>
</feature>
<feature type="transmembrane region" description="Helical" evidence="2">
    <location>
        <begin position="56"/>
        <end position="73"/>
    </location>
</feature>
<name>A0A482TFK1_9EURY</name>
<feature type="region of interest" description="Disordered" evidence="1">
    <location>
        <begin position="1"/>
        <end position="25"/>
    </location>
</feature>
<dbReference type="Pfam" id="PF10028">
    <property type="entry name" value="DUF2270"/>
    <property type="match status" value="1"/>
</dbReference>
<keyword evidence="2" id="KW-0472">Membrane</keyword>
<feature type="region of interest" description="Disordered" evidence="1">
    <location>
        <begin position="231"/>
        <end position="257"/>
    </location>
</feature>
<reference evidence="3 4" key="1">
    <citation type="submission" date="2018-12" db="EMBL/GenBank/DDBJ databases">
        <title>Genome analysis provides insights into bioremediation potentialities of Halogeometricum borinquense strain N11.</title>
        <authorList>
            <person name="Najjari A."/>
            <person name="Youssef N."/>
            <person name="Fhoula I."/>
            <person name="Ben Dhia O."/>
            <person name="Mahjoubi M."/>
            <person name="Ouzari H.I."/>
            <person name="Cherif A."/>
        </authorList>
    </citation>
    <scope>NUCLEOTIDE SEQUENCE [LARGE SCALE GENOMIC DNA]</scope>
    <source>
        <strain evidence="3 4">N11</strain>
    </source>
</reference>
<sequence>MSERGGEKREEDGPTADHNVGRGLLDTEMGPSSAMAHLYRGEIHRMKLWRERLDRTTNWAVILMAAVLTWAFSQATHPHYVILLGNAAVGLFLCIEARRYRAYDVWRSRVRYLQEHVWAPGLDPESPLRDEKWRAELARDYRHPTLKITFEEALAHRLRRVYLPLFAVLNGAWLLRVTAFSVDPWPASAAVGRIPGVVVIAIVISLFAAATVVAYRPRTWHTRGELLSEELRRDREESYESSGTPTSESSSEDERRI</sequence>
<feature type="compositionally biased region" description="Low complexity" evidence="1">
    <location>
        <begin position="240"/>
        <end position="249"/>
    </location>
</feature>
<evidence type="ECO:0000256" key="1">
    <source>
        <dbReference type="SAM" id="MobiDB-lite"/>
    </source>
</evidence>